<proteinExistence type="predicted"/>
<reference evidence="1 2" key="1">
    <citation type="submission" date="2023-10" db="EMBL/GenBank/DDBJ databases">
        <title>Sorlinia euscelidii gen. nov., sp. nov., an acetic acid bacteria isolated from the gut of Euscelidius variegatus emitter.</title>
        <authorList>
            <person name="Michoud G."/>
            <person name="Marasco R."/>
            <person name="Seferji K."/>
            <person name="Gonella E."/>
            <person name="Garuglieri E."/>
            <person name="Alma A."/>
            <person name="Mapelli F."/>
            <person name="Borin S."/>
            <person name="Daffonchio D."/>
            <person name="Crotti E."/>
        </authorList>
    </citation>
    <scope>NUCLEOTIDE SEQUENCE [LARGE SCALE GENOMIC DNA]</scope>
    <source>
        <strain evidence="1 2">EV16P</strain>
    </source>
</reference>
<keyword evidence="2" id="KW-1185">Reference proteome</keyword>
<protein>
    <submittedName>
        <fullName evidence="1">Uncharacterized protein</fullName>
    </submittedName>
</protein>
<comment type="caution">
    <text evidence="1">The sequence shown here is derived from an EMBL/GenBank/DDBJ whole genome shotgun (WGS) entry which is preliminary data.</text>
</comment>
<name>A0ABU7U1D0_9PROT</name>
<gene>
    <name evidence="1" type="ORF">DOFOFD_02400</name>
</gene>
<evidence type="ECO:0000313" key="2">
    <source>
        <dbReference type="Proteomes" id="UP001312908"/>
    </source>
</evidence>
<accession>A0ABU7U1D0</accession>
<sequence length="36" mass="4237">MIRATRPPFETLNRRDHDTLEEMHGIGILGQELIFE</sequence>
<organism evidence="1 2">
    <name type="scientific">Sorlinia euscelidii</name>
    <dbReference type="NCBI Taxonomy" id="3081148"/>
    <lineage>
        <taxon>Bacteria</taxon>
        <taxon>Pseudomonadati</taxon>
        <taxon>Pseudomonadota</taxon>
        <taxon>Alphaproteobacteria</taxon>
        <taxon>Acetobacterales</taxon>
        <taxon>Acetobacteraceae</taxon>
        <taxon>Sorlinia</taxon>
    </lineage>
</organism>
<dbReference type="EMBL" id="JAWJZY010000001">
    <property type="protein sequence ID" value="MEE8657866.1"/>
    <property type="molecule type" value="Genomic_DNA"/>
</dbReference>
<evidence type="ECO:0000313" key="1">
    <source>
        <dbReference type="EMBL" id="MEE8657866.1"/>
    </source>
</evidence>
<dbReference type="Proteomes" id="UP001312908">
    <property type="component" value="Unassembled WGS sequence"/>
</dbReference>